<dbReference type="SUPFAM" id="SSF51126">
    <property type="entry name" value="Pectin lyase-like"/>
    <property type="match status" value="1"/>
</dbReference>
<feature type="domain" description="Autotransporter" evidence="1">
    <location>
        <begin position="811"/>
        <end position="912"/>
    </location>
</feature>
<dbReference type="OrthoDB" id="6053567at2"/>
<dbReference type="RefSeq" id="WP_148749818.1">
    <property type="nucleotide sequence ID" value="NZ_VSSR01000011.1"/>
</dbReference>
<name>A0A5S4WXS9_9BRAD</name>
<dbReference type="InterPro" id="IPR005546">
    <property type="entry name" value="Autotransporte_beta"/>
</dbReference>
<evidence type="ECO:0000313" key="2">
    <source>
        <dbReference type="EMBL" id="TYL86783.1"/>
    </source>
</evidence>
<dbReference type="SUPFAM" id="SSF103515">
    <property type="entry name" value="Autotransporter"/>
    <property type="match status" value="1"/>
</dbReference>
<keyword evidence="3" id="KW-1185">Reference proteome</keyword>
<evidence type="ECO:0000259" key="1">
    <source>
        <dbReference type="PROSITE" id="PS51208"/>
    </source>
</evidence>
<dbReference type="EMBL" id="VSSR01000011">
    <property type="protein sequence ID" value="TYL86783.1"/>
    <property type="molecule type" value="Genomic_DNA"/>
</dbReference>
<dbReference type="Pfam" id="PF18883">
    <property type="entry name" value="AC_1"/>
    <property type="match status" value="1"/>
</dbReference>
<dbReference type="Gene3D" id="2.40.128.130">
    <property type="entry name" value="Autotransporter beta-domain"/>
    <property type="match status" value="1"/>
</dbReference>
<sequence>MGRRPALTSAILSGAALISGGLILLDSREARAVCDIHDPTSGQTVTCSTAAPNPDPTRVEAVAGSTNVTVNVLPGSGITATGINGVFVRDQSQVTNQGAITISGDTFDGIRVDNNNTVTNTGSIMTSGGQSEGMFSQGGQNNVLVNGEGGTITTTGVDAQGMLVFSGVNGNTLINRGTIATSGNGSSGMEAFNGNNNSFTNSGTITTAGANASGITATGDGNTLTNSGTIGTSGLNAHGVTWNGATLGAISNSGTITAAGPGGLGVFLGGPATLTNAASGTIVSQQVSGVIANGGGTFSNAGSISGRATGITSSGGPAAVTNSGTITGTTAPALLFNGNFNNSVTNTGTIGSGSSVAIQFGSGNDTMMMNGGTVNGHISQGDGTDSFTMSAGTINGNVDQGGGLDTATISGGTITGGLVDGDFVAIAGGTIGFVSLNIANNVFTMSGGRILGDVTAGFQNDSFALSGGTIGGNVNLGSGNNIGTVTGGQVVGSFVTGSGIDQFTWSGGNVGGMNLGGNNDVATFRNLTPANLVPGILVDGGPGIDRLTWDNTTGGDVARFLNWELFELTNASTLVFSSTLTLGDAGTGTGTLSIDPTSNVFAGQGAHAIVPFTAGQLVTVNNAGTIDLTNGPPAATDSLTIVGNYVGLNGRLALQTFLAGDGAPSDKLVISTGNASGATSISVANLGGPGTLTTGNGILVVEAINGGTTAGGAFSLAGAVAAGPYEYLLFRGGATTGTEQNWYLRSSEPAPSPSPSLPETPVVPTLEGPVVPLFRPEVPLHSVLPATARQMGISTLGTFHERFGEQDLLGGTGRLPDTWGRVFGSTHEQSWQGTVRPEFDGNIWGIQVGRDLYGIDRPSGHIDRFGLFYAHARASGDVRGFAVGQLHSPVGSIGLDGDTLGGYWTHVGPSRW</sequence>
<dbReference type="InterPro" id="IPR011050">
    <property type="entry name" value="Pectin_lyase_fold/virulence"/>
</dbReference>
<dbReference type="InterPro" id="IPR043990">
    <property type="entry name" value="AC_1"/>
</dbReference>
<accession>A0A5S4WXS9</accession>
<organism evidence="2 3">
    <name type="scientific">Bradyrhizobium cytisi</name>
    <dbReference type="NCBI Taxonomy" id="515489"/>
    <lineage>
        <taxon>Bacteria</taxon>
        <taxon>Pseudomonadati</taxon>
        <taxon>Pseudomonadota</taxon>
        <taxon>Alphaproteobacteria</taxon>
        <taxon>Hyphomicrobiales</taxon>
        <taxon>Nitrobacteraceae</taxon>
        <taxon>Bradyrhizobium</taxon>
    </lineage>
</organism>
<proteinExistence type="predicted"/>
<dbReference type="Proteomes" id="UP000324853">
    <property type="component" value="Unassembled WGS sequence"/>
</dbReference>
<dbReference type="PROSITE" id="PS51208">
    <property type="entry name" value="AUTOTRANSPORTER"/>
    <property type="match status" value="1"/>
</dbReference>
<dbReference type="InterPro" id="IPR012332">
    <property type="entry name" value="Autotransporter_pectin_lyase_C"/>
</dbReference>
<gene>
    <name evidence="2" type="ORF">FXB38_05860</name>
</gene>
<dbReference type="Gene3D" id="2.160.20.20">
    <property type="match status" value="1"/>
</dbReference>
<dbReference type="CDD" id="cd01344">
    <property type="entry name" value="PL2_Passenger_AT"/>
    <property type="match status" value="1"/>
</dbReference>
<dbReference type="InterPro" id="IPR036709">
    <property type="entry name" value="Autotransporte_beta_dom_sf"/>
</dbReference>
<reference evidence="2 3" key="1">
    <citation type="submission" date="2019-08" db="EMBL/GenBank/DDBJ databases">
        <title>Bradyrhizobium hipponensis sp. nov., a rhizobium isolated from a Lupinus angustifolius root nodule in Tunisia.</title>
        <authorList>
            <person name="Off K."/>
            <person name="Rejili M."/>
            <person name="Mars M."/>
            <person name="Brachmann A."/>
            <person name="Marin M."/>
        </authorList>
    </citation>
    <scope>NUCLEOTIDE SEQUENCE [LARGE SCALE GENOMIC DNA]</scope>
    <source>
        <strain evidence="2 3">CTAW11</strain>
    </source>
</reference>
<comment type="caution">
    <text evidence="2">The sequence shown here is derived from an EMBL/GenBank/DDBJ whole genome shotgun (WGS) entry which is preliminary data.</text>
</comment>
<evidence type="ECO:0000313" key="3">
    <source>
        <dbReference type="Proteomes" id="UP000324853"/>
    </source>
</evidence>
<protein>
    <recommendedName>
        <fullName evidence="1">Autotransporter domain-containing protein</fullName>
    </recommendedName>
</protein>
<dbReference type="AlphaFoldDB" id="A0A5S4WXS9"/>